<dbReference type="PROSITE" id="PS50977">
    <property type="entry name" value="HTH_TETR_2"/>
    <property type="match status" value="1"/>
</dbReference>
<comment type="caution">
    <text evidence="7">The sequence shown here is derived from an EMBL/GenBank/DDBJ whole genome shotgun (WGS) entry which is preliminary data.</text>
</comment>
<dbReference type="PANTHER" id="PTHR47506:SF6">
    <property type="entry name" value="HTH-TYPE TRANSCRIPTIONAL REPRESSOR NEMR"/>
    <property type="match status" value="1"/>
</dbReference>
<dbReference type="InterPro" id="IPR009057">
    <property type="entry name" value="Homeodomain-like_sf"/>
</dbReference>
<evidence type="ECO:0000313" key="8">
    <source>
        <dbReference type="Proteomes" id="UP001595839"/>
    </source>
</evidence>
<keyword evidence="1" id="KW-0678">Repressor</keyword>
<name>A0ABV9B5Z0_9ACTN</name>
<feature type="DNA-binding region" description="H-T-H motif" evidence="5">
    <location>
        <begin position="37"/>
        <end position="56"/>
    </location>
</feature>
<feature type="domain" description="HTH tetR-type" evidence="6">
    <location>
        <begin position="14"/>
        <end position="74"/>
    </location>
</feature>
<dbReference type="InterPro" id="IPR001647">
    <property type="entry name" value="HTH_TetR"/>
</dbReference>
<dbReference type="Proteomes" id="UP001595839">
    <property type="component" value="Unassembled WGS sequence"/>
</dbReference>
<dbReference type="InterPro" id="IPR039538">
    <property type="entry name" value="BetI_C"/>
</dbReference>
<evidence type="ECO:0000256" key="5">
    <source>
        <dbReference type="PROSITE-ProRule" id="PRU00335"/>
    </source>
</evidence>
<evidence type="ECO:0000256" key="1">
    <source>
        <dbReference type="ARBA" id="ARBA00022491"/>
    </source>
</evidence>
<dbReference type="Pfam" id="PF13977">
    <property type="entry name" value="TetR_C_6"/>
    <property type="match status" value="1"/>
</dbReference>
<dbReference type="EMBL" id="JBHSFK010000030">
    <property type="protein sequence ID" value="MFC4504971.1"/>
    <property type="molecule type" value="Genomic_DNA"/>
</dbReference>
<dbReference type="PANTHER" id="PTHR47506">
    <property type="entry name" value="TRANSCRIPTIONAL REGULATORY PROTEIN"/>
    <property type="match status" value="1"/>
</dbReference>
<dbReference type="Gene3D" id="1.10.357.10">
    <property type="entry name" value="Tetracycline Repressor, domain 2"/>
    <property type="match status" value="1"/>
</dbReference>
<protein>
    <submittedName>
        <fullName evidence="7">TetR/AcrR family transcriptional regulator</fullName>
    </submittedName>
</protein>
<dbReference type="SUPFAM" id="SSF46689">
    <property type="entry name" value="Homeodomain-like"/>
    <property type="match status" value="1"/>
</dbReference>
<keyword evidence="3 5" id="KW-0238">DNA-binding</keyword>
<dbReference type="InterPro" id="IPR036271">
    <property type="entry name" value="Tet_transcr_reg_TetR-rel_C_sf"/>
</dbReference>
<dbReference type="PRINTS" id="PR00455">
    <property type="entry name" value="HTHTETR"/>
</dbReference>
<keyword evidence="4" id="KW-0804">Transcription</keyword>
<evidence type="ECO:0000256" key="2">
    <source>
        <dbReference type="ARBA" id="ARBA00023015"/>
    </source>
</evidence>
<reference evidence="8" key="1">
    <citation type="journal article" date="2019" name="Int. J. Syst. Evol. Microbiol.">
        <title>The Global Catalogue of Microorganisms (GCM) 10K type strain sequencing project: providing services to taxonomists for standard genome sequencing and annotation.</title>
        <authorList>
            <consortium name="The Broad Institute Genomics Platform"/>
            <consortium name="The Broad Institute Genome Sequencing Center for Infectious Disease"/>
            <person name="Wu L."/>
            <person name="Ma J."/>
        </authorList>
    </citation>
    <scope>NUCLEOTIDE SEQUENCE [LARGE SCALE GENOMIC DNA]</scope>
    <source>
        <strain evidence="8">CGMCC 4.7177</strain>
    </source>
</reference>
<organism evidence="7 8">
    <name type="scientific">Streptomyces vulcanius</name>
    <dbReference type="NCBI Taxonomy" id="1441876"/>
    <lineage>
        <taxon>Bacteria</taxon>
        <taxon>Bacillati</taxon>
        <taxon>Actinomycetota</taxon>
        <taxon>Actinomycetes</taxon>
        <taxon>Kitasatosporales</taxon>
        <taxon>Streptomycetaceae</taxon>
        <taxon>Streptomyces</taxon>
    </lineage>
</organism>
<evidence type="ECO:0000313" key="7">
    <source>
        <dbReference type="EMBL" id="MFC4504971.1"/>
    </source>
</evidence>
<dbReference type="Pfam" id="PF00440">
    <property type="entry name" value="TetR_N"/>
    <property type="match status" value="1"/>
</dbReference>
<evidence type="ECO:0000256" key="3">
    <source>
        <dbReference type="ARBA" id="ARBA00023125"/>
    </source>
</evidence>
<sequence>MDRARQRGPYAKTAARRADIIRAARDSFAERGYEGASLRDIAKRAGITHAGLLHHFQNKDEVLTAVLAQRDDEEWERSLAEVDGQSSPRRYLTETLLQHQRAPELMRLWAELTAAASRPGHPAHAYFVDRHERVRSHTAEAMREREAEGRLPEGLDPDSAAALFLAVLHGLQVQWLLNQDLDIIAPLDHFLDLVLLPVGREASTETPA</sequence>
<dbReference type="SUPFAM" id="SSF48498">
    <property type="entry name" value="Tetracyclin repressor-like, C-terminal domain"/>
    <property type="match status" value="1"/>
</dbReference>
<accession>A0ABV9B5Z0</accession>
<keyword evidence="8" id="KW-1185">Reference proteome</keyword>
<evidence type="ECO:0000259" key="6">
    <source>
        <dbReference type="PROSITE" id="PS50977"/>
    </source>
</evidence>
<keyword evidence="2" id="KW-0805">Transcription regulation</keyword>
<proteinExistence type="predicted"/>
<evidence type="ECO:0000256" key="4">
    <source>
        <dbReference type="ARBA" id="ARBA00023163"/>
    </source>
</evidence>
<dbReference type="RefSeq" id="WP_381182480.1">
    <property type="nucleotide sequence ID" value="NZ_JBHSFK010000030.1"/>
</dbReference>
<gene>
    <name evidence="7" type="ORF">ACFPIH_36665</name>
</gene>